<dbReference type="InterPro" id="IPR046229">
    <property type="entry name" value="TnpC-like"/>
</dbReference>
<sequence>MPRYDRKEHLKEIHSKRKALTTEKVKQAINKLMKSNNAINFNSVAIEAGVSKATLYNNKDIREQISTLRSTTPLAYNKQQAKLNLNDNNKDAVIDSLRRRIKKLEEENKELRNNLKVAYSDYYKNV</sequence>
<comment type="caution">
    <text evidence="2">The sequence shown here is derived from an EMBL/GenBank/DDBJ whole genome shotgun (WGS) entry which is preliminary data.</text>
</comment>
<evidence type="ECO:0000256" key="1">
    <source>
        <dbReference type="SAM" id="Coils"/>
    </source>
</evidence>
<evidence type="ECO:0000313" key="3">
    <source>
        <dbReference type="Proteomes" id="UP000288024"/>
    </source>
</evidence>
<proteinExistence type="predicted"/>
<dbReference type="Proteomes" id="UP000288024">
    <property type="component" value="Unassembled WGS sequence"/>
</dbReference>
<feature type="coiled-coil region" evidence="1">
    <location>
        <begin position="87"/>
        <end position="121"/>
    </location>
</feature>
<organism evidence="2 3">
    <name type="scientific">Niallia taxi</name>
    <dbReference type="NCBI Taxonomy" id="2499688"/>
    <lineage>
        <taxon>Bacteria</taxon>
        <taxon>Bacillati</taxon>
        <taxon>Bacillota</taxon>
        <taxon>Bacilli</taxon>
        <taxon>Bacillales</taxon>
        <taxon>Bacillaceae</taxon>
        <taxon>Niallia</taxon>
    </lineage>
</organism>
<protein>
    <submittedName>
        <fullName evidence="2">Transposase</fullName>
    </submittedName>
</protein>
<keyword evidence="1" id="KW-0175">Coiled coil</keyword>
<name>A0A3S2X4M3_9BACI</name>
<dbReference type="GeneID" id="87620630"/>
<accession>A0A3S2X4M3</accession>
<dbReference type="RefSeq" id="WP_127743086.1">
    <property type="nucleotide sequence ID" value="NZ_CAJCKN010000088.1"/>
</dbReference>
<evidence type="ECO:0000313" key="2">
    <source>
        <dbReference type="EMBL" id="RVT56206.1"/>
    </source>
</evidence>
<keyword evidence="3" id="KW-1185">Reference proteome</keyword>
<gene>
    <name evidence="2" type="ORF">EM808_28140</name>
</gene>
<reference evidence="2 3" key="1">
    <citation type="submission" date="2019-01" db="EMBL/GenBank/DDBJ databases">
        <title>Bacillus sp. M5HDSG1-1, whole genome shotgun sequence.</title>
        <authorList>
            <person name="Tuo L."/>
        </authorList>
    </citation>
    <scope>NUCLEOTIDE SEQUENCE [LARGE SCALE GENOMIC DNA]</scope>
    <source>
        <strain evidence="2 3">M5HDSG1-1</strain>
    </source>
</reference>
<dbReference type="Pfam" id="PF19776">
    <property type="entry name" value="DUF6262"/>
    <property type="match status" value="1"/>
</dbReference>
<dbReference type="AlphaFoldDB" id="A0A3S2X4M3"/>
<dbReference type="EMBL" id="RZTZ01000039">
    <property type="protein sequence ID" value="RVT56206.1"/>
    <property type="molecule type" value="Genomic_DNA"/>
</dbReference>